<feature type="compositionally biased region" description="Low complexity" evidence="1">
    <location>
        <begin position="135"/>
        <end position="147"/>
    </location>
</feature>
<feature type="compositionally biased region" description="Low complexity" evidence="1">
    <location>
        <begin position="298"/>
        <end position="316"/>
    </location>
</feature>
<feature type="compositionally biased region" description="Low complexity" evidence="1">
    <location>
        <begin position="324"/>
        <end position="343"/>
    </location>
</feature>
<feature type="compositionally biased region" description="Basic and acidic residues" evidence="1">
    <location>
        <begin position="148"/>
        <end position="158"/>
    </location>
</feature>
<organism evidence="3 4">
    <name type="scientific">Acetobacter tropicalis</name>
    <dbReference type="NCBI Taxonomy" id="104102"/>
    <lineage>
        <taxon>Bacteria</taxon>
        <taxon>Pseudomonadati</taxon>
        <taxon>Pseudomonadota</taxon>
        <taxon>Alphaproteobacteria</taxon>
        <taxon>Acetobacterales</taxon>
        <taxon>Acetobacteraceae</taxon>
        <taxon>Acetobacter</taxon>
    </lineage>
</organism>
<reference evidence="3 4" key="1">
    <citation type="submission" date="2017-08" db="EMBL/GenBank/DDBJ databases">
        <title>Complete Genome Sequence of Acetobacter tropicalis Oregon-R-modENCODE STRAIN BDGP1, an acetic acid bacterium isolated from Drosophila melanogaster gut.</title>
        <authorList>
            <person name="Wan K.H."/>
            <person name="Yu C."/>
            <person name="Park S."/>
            <person name="Hammonds A.S."/>
            <person name="Booth B.W."/>
            <person name="Celniker S.E."/>
        </authorList>
    </citation>
    <scope>NUCLEOTIDE SEQUENCE [LARGE SCALE GENOMIC DNA]</scope>
    <source>
        <strain evidence="3 4">BDGP1</strain>
    </source>
</reference>
<feature type="compositionally biased region" description="Pro residues" evidence="1">
    <location>
        <begin position="91"/>
        <end position="101"/>
    </location>
</feature>
<evidence type="ECO:0000313" key="4">
    <source>
        <dbReference type="Proteomes" id="UP000220394"/>
    </source>
</evidence>
<keyword evidence="2" id="KW-1133">Transmembrane helix</keyword>
<keyword evidence="2" id="KW-0472">Membrane</keyword>
<evidence type="ECO:0000313" key="3">
    <source>
        <dbReference type="EMBL" id="ATJ91277.1"/>
    </source>
</evidence>
<feature type="compositionally biased region" description="Pro residues" evidence="1">
    <location>
        <begin position="72"/>
        <end position="84"/>
    </location>
</feature>
<protein>
    <submittedName>
        <fullName evidence="3">Uncharacterized protein</fullName>
    </submittedName>
</protein>
<feature type="region of interest" description="Disordered" evidence="1">
    <location>
        <begin position="53"/>
        <end position="359"/>
    </location>
</feature>
<proteinExistence type="predicted"/>
<feature type="compositionally biased region" description="Polar residues" evidence="1">
    <location>
        <begin position="346"/>
        <end position="359"/>
    </location>
</feature>
<dbReference type="AlphaFoldDB" id="A0A291PIR5"/>
<evidence type="ECO:0000256" key="1">
    <source>
        <dbReference type="SAM" id="MobiDB-lite"/>
    </source>
</evidence>
<dbReference type="KEGG" id="ato:CIW82_11805"/>
<feature type="compositionally biased region" description="Low complexity" evidence="1">
    <location>
        <begin position="216"/>
        <end position="232"/>
    </location>
</feature>
<gene>
    <name evidence="3" type="ORF">CIW82_11805</name>
</gene>
<feature type="compositionally biased region" description="Low complexity" evidence="1">
    <location>
        <begin position="102"/>
        <end position="127"/>
    </location>
</feature>
<dbReference type="Proteomes" id="UP000220394">
    <property type="component" value="Chromosome"/>
</dbReference>
<keyword evidence="2" id="KW-0812">Transmembrane</keyword>
<accession>A0A291PIR5</accession>
<feature type="transmembrane region" description="Helical" evidence="2">
    <location>
        <begin position="400"/>
        <end position="419"/>
    </location>
</feature>
<name>A0A291PIR5_9PROT</name>
<sequence>MTATAGQRILMRIVCPSCGVAYQVPAALLAKRHTLKCSACGVKWRVELPVEEAAPPPAPSAEQNAVTARAPAPLPEGGPTPPKPDVLAPAAAPPVSSPQPAPESEAVPSAPTEAAVTEPPAPSSAAAFEKLFGTPASSGPAPSQPAEPVEREEAKAEEPEPAEQHFASQTEADESVKQGEDASLAHPPEPEKSEPALQDGAASPVEAQVEEKEEPSAQPVSSVASPWPAPAWGKPQTEKKAFVEEKPEVKKPDVPLPAEEQVSQSLPEAPQSEAIRPETSESVEQVAPVAPPAPEVPSGPVSSDTAASEEIAGSEAAGERVVEEQTTAEPQVETATAQTQPEQTVREPTSATQQHAQKLQAGMSSAYQQVLATGAGLAERVGSKGSLRDMMTQDIFWRRAWIGSFILAVVVLVAGWHWWGAIVHAWPAAGRLHQPS</sequence>
<evidence type="ECO:0000256" key="2">
    <source>
        <dbReference type="SAM" id="Phobius"/>
    </source>
</evidence>
<dbReference type="EMBL" id="CP022699">
    <property type="protein sequence ID" value="ATJ91277.1"/>
    <property type="molecule type" value="Genomic_DNA"/>
</dbReference>
<feature type="compositionally biased region" description="Basic and acidic residues" evidence="1">
    <location>
        <begin position="236"/>
        <end position="253"/>
    </location>
</feature>